<dbReference type="SUPFAM" id="SSF64182">
    <property type="entry name" value="DHH phosphoesterases"/>
    <property type="match status" value="1"/>
</dbReference>
<evidence type="ECO:0000313" key="15">
    <source>
        <dbReference type="Proteomes" id="UP000050417"/>
    </source>
</evidence>
<protein>
    <recommendedName>
        <fullName evidence="13">CBS domain-containing protein</fullName>
    </recommendedName>
</protein>
<evidence type="ECO:0000256" key="8">
    <source>
        <dbReference type="ARBA" id="ARBA00022741"/>
    </source>
</evidence>
<dbReference type="GO" id="GO:0046872">
    <property type="term" value="F:metal ion binding"/>
    <property type="evidence" value="ECO:0007669"/>
    <property type="project" value="UniProtKB-KW"/>
</dbReference>
<name>A0A0P6XLT0_9CHLR</name>
<dbReference type="Gene3D" id="3.10.580.10">
    <property type="entry name" value="CBS-domain"/>
    <property type="match status" value="1"/>
</dbReference>
<dbReference type="InterPro" id="IPR038763">
    <property type="entry name" value="DHH_sf"/>
</dbReference>
<comment type="cofactor">
    <cofactor evidence="1">
        <name>Mg(2+)</name>
        <dbReference type="ChEBI" id="CHEBI:18420"/>
    </cofactor>
</comment>
<dbReference type="GO" id="GO:0000049">
    <property type="term" value="F:tRNA binding"/>
    <property type="evidence" value="ECO:0007669"/>
    <property type="project" value="UniProtKB-KW"/>
</dbReference>
<dbReference type="InterPro" id="IPR046342">
    <property type="entry name" value="CBS_dom_sf"/>
</dbReference>
<dbReference type="OrthoDB" id="9805698at2"/>
<keyword evidence="6" id="KW-0548">Nucleotidyltransferase</keyword>
<dbReference type="InterPro" id="IPR032828">
    <property type="entry name" value="PolyA_RNA-bd"/>
</dbReference>
<evidence type="ECO:0000256" key="5">
    <source>
        <dbReference type="ARBA" id="ARBA00022694"/>
    </source>
</evidence>
<evidence type="ECO:0000256" key="2">
    <source>
        <dbReference type="ARBA" id="ARBA00007265"/>
    </source>
</evidence>
<evidence type="ECO:0000256" key="9">
    <source>
        <dbReference type="ARBA" id="ARBA00022842"/>
    </source>
</evidence>
<dbReference type="GO" id="GO:0016779">
    <property type="term" value="F:nucleotidyltransferase activity"/>
    <property type="evidence" value="ECO:0007669"/>
    <property type="project" value="UniProtKB-KW"/>
</dbReference>
<evidence type="ECO:0000256" key="1">
    <source>
        <dbReference type="ARBA" id="ARBA00001946"/>
    </source>
</evidence>
<keyword evidence="10 12" id="KW-0694">RNA-binding</keyword>
<evidence type="ECO:0000256" key="11">
    <source>
        <dbReference type="PROSITE-ProRule" id="PRU00703"/>
    </source>
</evidence>
<keyword evidence="15" id="KW-1185">Reference proteome</keyword>
<evidence type="ECO:0000256" key="10">
    <source>
        <dbReference type="ARBA" id="ARBA00022884"/>
    </source>
</evidence>
<dbReference type="PROSITE" id="PS51371">
    <property type="entry name" value="CBS"/>
    <property type="match status" value="2"/>
</dbReference>
<evidence type="ECO:0000256" key="6">
    <source>
        <dbReference type="ARBA" id="ARBA00022695"/>
    </source>
</evidence>
<evidence type="ECO:0000256" key="12">
    <source>
        <dbReference type="RuleBase" id="RU003953"/>
    </source>
</evidence>
<dbReference type="Gene3D" id="3.30.460.10">
    <property type="entry name" value="Beta Polymerase, domain 2"/>
    <property type="match status" value="1"/>
</dbReference>
<dbReference type="Proteomes" id="UP000050417">
    <property type="component" value="Unassembled WGS sequence"/>
</dbReference>
<evidence type="ECO:0000256" key="3">
    <source>
        <dbReference type="ARBA" id="ARBA00022555"/>
    </source>
</evidence>
<proteinExistence type="inferred from homology"/>
<dbReference type="SMART" id="SM00116">
    <property type="entry name" value="CBS"/>
    <property type="match status" value="2"/>
</dbReference>
<dbReference type="Pfam" id="PF12627">
    <property type="entry name" value="PolyA_pol_RNAbd"/>
    <property type="match status" value="1"/>
</dbReference>
<accession>A0A0P6XLT0</accession>
<dbReference type="Pfam" id="PF00571">
    <property type="entry name" value="CBS"/>
    <property type="match status" value="2"/>
</dbReference>
<evidence type="ECO:0000259" key="13">
    <source>
        <dbReference type="PROSITE" id="PS51371"/>
    </source>
</evidence>
<dbReference type="InterPro" id="IPR043519">
    <property type="entry name" value="NT_sf"/>
</dbReference>
<dbReference type="GO" id="GO:0000166">
    <property type="term" value="F:nucleotide binding"/>
    <property type="evidence" value="ECO:0007669"/>
    <property type="project" value="UniProtKB-KW"/>
</dbReference>
<keyword evidence="5" id="KW-0819">tRNA processing</keyword>
<dbReference type="CDD" id="cd05398">
    <property type="entry name" value="NT_ClassII-CCAase"/>
    <property type="match status" value="1"/>
</dbReference>
<keyword evidence="3" id="KW-0820">tRNA-binding</keyword>
<keyword evidence="11" id="KW-0129">CBS domain</keyword>
<evidence type="ECO:0000313" key="14">
    <source>
        <dbReference type="EMBL" id="KPL76124.1"/>
    </source>
</evidence>
<dbReference type="SUPFAM" id="SSF54631">
    <property type="entry name" value="CBS-domain pair"/>
    <property type="match status" value="1"/>
</dbReference>
<keyword evidence="8" id="KW-0547">Nucleotide-binding</keyword>
<dbReference type="STRING" id="1134406.ADN00_12355"/>
<gene>
    <name evidence="14" type="ORF">ADN00_12355</name>
</gene>
<dbReference type="InterPro" id="IPR000644">
    <property type="entry name" value="CBS_dom"/>
</dbReference>
<dbReference type="PANTHER" id="PTHR47788">
    <property type="entry name" value="POLYA POLYMERASE"/>
    <property type="match status" value="1"/>
</dbReference>
<feature type="domain" description="CBS" evidence="13">
    <location>
        <begin position="380"/>
        <end position="439"/>
    </location>
</feature>
<dbReference type="EMBL" id="LGCL01000026">
    <property type="protein sequence ID" value="KPL76124.1"/>
    <property type="molecule type" value="Genomic_DNA"/>
</dbReference>
<dbReference type="SUPFAM" id="SSF81891">
    <property type="entry name" value="Poly A polymerase C-terminal region-like"/>
    <property type="match status" value="1"/>
</dbReference>
<dbReference type="SUPFAM" id="SSF81301">
    <property type="entry name" value="Nucleotidyltransferase"/>
    <property type="match status" value="1"/>
</dbReference>
<dbReference type="PANTHER" id="PTHR47788:SF1">
    <property type="entry name" value="A-ADDING TRNA NUCLEOTIDYLTRANSFERASE"/>
    <property type="match status" value="1"/>
</dbReference>
<dbReference type="Gene3D" id="3.90.1640.10">
    <property type="entry name" value="inorganic pyrophosphatase (n-terminal core)"/>
    <property type="match status" value="1"/>
</dbReference>
<dbReference type="PATRIC" id="fig|1134406.4.peg.3951"/>
<keyword evidence="9" id="KW-0460">Magnesium</keyword>
<evidence type="ECO:0000256" key="4">
    <source>
        <dbReference type="ARBA" id="ARBA00022679"/>
    </source>
</evidence>
<reference evidence="14 15" key="1">
    <citation type="submission" date="2015-07" db="EMBL/GenBank/DDBJ databases">
        <title>Genome sequence of Ornatilinea apprima DSM 23815.</title>
        <authorList>
            <person name="Hemp J."/>
            <person name="Ward L.M."/>
            <person name="Pace L.A."/>
            <person name="Fischer W.W."/>
        </authorList>
    </citation>
    <scope>NUCLEOTIDE SEQUENCE [LARGE SCALE GENOMIC DNA]</scope>
    <source>
        <strain evidence="14 15">P3M-1</strain>
    </source>
</reference>
<dbReference type="InterPro" id="IPR052390">
    <property type="entry name" value="tRNA_nt/polyA_polymerase"/>
</dbReference>
<dbReference type="InterPro" id="IPR002646">
    <property type="entry name" value="PolA_pol_head_dom"/>
</dbReference>
<dbReference type="AlphaFoldDB" id="A0A0P6XLT0"/>
<comment type="similarity">
    <text evidence="2 12">Belongs to the tRNA nucleotidyltransferase/poly(A) polymerase family.</text>
</comment>
<dbReference type="Gene3D" id="3.10.310.30">
    <property type="match status" value="1"/>
</dbReference>
<sequence>MQVILTHEQSDFDAIASLLGAAILNETALPVLPRRLNRNVQAFISFYGIELPFVHPNDLPAQPIDTAILVDTQSLPSLRGFTDQTQVQVYDHHPLKANTPKQWNVHTEKLGATTTFFVEQLCEHSGGMNVIHASLFLLGIYEDTGSLTYESTTPRDVRAAAALLERGANLRIVAEYLNPPLSPDQRLLYDQLLDSLKVLQINNQQIAIAVGSARKMEEEISSVAHKVRDLIDPDALFILVSTKDGIRLVARSTTPHINVGRIAAQFNGGGHERAAAALINPSPVKSETEEKQLLEDSLEKLLQILPEFVTPPISVGQLMSARPLVISPDTSVQDAAQIMQRYGYEGYPVVKDNKVIGLLTRRAVDRAIAHKLNLTAGSLMEAGNVFVYKSDSLEQLQRVMTETGWGQVPVISQSSGEIIGIVTRTDLLKTMTGGAITPSDRRKMAARLESAMPPARLALLKQVAQESYQQNTAVYIVGGFVRDLLLNRPSLDFDIVVEGNAIALARTLVDTFGGRIISHRRFGTAKWWLDEIRESLAHRLSNGAKINPDDLPPSLDLISARTEFYNYPTALPTVERSSIKLDLHRRDFTINTLALRLDGHHYGELYDYWGGLSDLQRGVIRVLHSLSFIDDPTRMLRAVRFEQRFEFHIDNRTRQLMEEARDMLRQVSGNRLRHELDLLLAEPRADAMLARLHNLDLLQAIHPHLSWSEDLSTPLRKATLQPIDPVWELGPQPPGSPLRLSLAYLVWLGRLEQSKIGEISKRLRFTSQLQKQLEETAYLHHHLAELETCSPSQVVERLQALSSLSIYAVFLLNPQSPALEQITGFISRWSKVHAQTTGHQLRQAGLAPGPRYKQILTALRSAWLDGQISTPAEEQQLLEQLIQTLDSPHS</sequence>
<dbReference type="Pfam" id="PF01743">
    <property type="entry name" value="PolyA_pol"/>
    <property type="match status" value="1"/>
</dbReference>
<dbReference type="Gene3D" id="1.10.3090.10">
    <property type="entry name" value="cca-adding enzyme, domain 2"/>
    <property type="match status" value="1"/>
</dbReference>
<evidence type="ECO:0000256" key="7">
    <source>
        <dbReference type="ARBA" id="ARBA00022723"/>
    </source>
</evidence>
<keyword evidence="7" id="KW-0479">Metal-binding</keyword>
<keyword evidence="4 12" id="KW-0808">Transferase</keyword>
<feature type="domain" description="CBS" evidence="13">
    <location>
        <begin position="319"/>
        <end position="374"/>
    </location>
</feature>
<organism evidence="14 15">
    <name type="scientific">Ornatilinea apprima</name>
    <dbReference type="NCBI Taxonomy" id="1134406"/>
    <lineage>
        <taxon>Bacteria</taxon>
        <taxon>Bacillati</taxon>
        <taxon>Chloroflexota</taxon>
        <taxon>Anaerolineae</taxon>
        <taxon>Anaerolineales</taxon>
        <taxon>Anaerolineaceae</taxon>
        <taxon>Ornatilinea</taxon>
    </lineage>
</organism>
<dbReference type="RefSeq" id="WP_075063321.1">
    <property type="nucleotide sequence ID" value="NZ_LGCL01000026.1"/>
</dbReference>
<comment type="caution">
    <text evidence="14">The sequence shown here is derived from an EMBL/GenBank/DDBJ whole genome shotgun (WGS) entry which is preliminary data.</text>
</comment>
<dbReference type="GO" id="GO:0008033">
    <property type="term" value="P:tRNA processing"/>
    <property type="evidence" value="ECO:0007669"/>
    <property type="project" value="UniProtKB-KW"/>
</dbReference>